<comment type="subcellular location">
    <subcellularLocation>
        <location evidence="1 10">Nucleus</location>
    </subcellularLocation>
</comment>
<accession>A0A4S4M266</accession>
<keyword evidence="7 10" id="KW-0804">Transcription</keyword>
<feature type="region of interest" description="Disordered" evidence="11">
    <location>
        <begin position="365"/>
        <end position="411"/>
    </location>
</feature>
<dbReference type="Proteomes" id="UP000310158">
    <property type="component" value="Unassembled WGS sequence"/>
</dbReference>
<comment type="similarity">
    <text evidence="2 10">Belongs to the Mediator complex subunit 13 family.</text>
</comment>
<evidence type="ECO:0000259" key="12">
    <source>
        <dbReference type="Pfam" id="PF06333"/>
    </source>
</evidence>
<feature type="domain" description="Mediator complex subunit Med13 C-terminal" evidence="12">
    <location>
        <begin position="1288"/>
        <end position="1586"/>
    </location>
</feature>
<dbReference type="InterPro" id="IPR021643">
    <property type="entry name" value="Mediator_Med13_N"/>
</dbReference>
<dbReference type="OrthoDB" id="103819at2759"/>
<keyword evidence="4 10" id="KW-0678">Repressor</keyword>
<evidence type="ECO:0000256" key="3">
    <source>
        <dbReference type="ARBA" id="ARBA00019618"/>
    </source>
</evidence>
<keyword evidence="6 10" id="KW-0010">Activator</keyword>
<comment type="subunit">
    <text evidence="10">Component of the SRB8-11 complex, which itself associates with the Mediator complex.</text>
</comment>
<evidence type="ECO:0000256" key="10">
    <source>
        <dbReference type="RuleBase" id="RU364134"/>
    </source>
</evidence>
<evidence type="ECO:0000259" key="13">
    <source>
        <dbReference type="Pfam" id="PF11597"/>
    </source>
</evidence>
<evidence type="ECO:0000313" key="15">
    <source>
        <dbReference type="Proteomes" id="UP000310158"/>
    </source>
</evidence>
<feature type="compositionally biased region" description="Polar residues" evidence="11">
    <location>
        <begin position="552"/>
        <end position="564"/>
    </location>
</feature>
<feature type="compositionally biased region" description="Pro residues" evidence="11">
    <location>
        <begin position="535"/>
        <end position="544"/>
    </location>
</feature>
<proteinExistence type="inferred from homology"/>
<keyword evidence="5 10" id="KW-0805">Transcription regulation</keyword>
<feature type="region of interest" description="Disordered" evidence="11">
    <location>
        <begin position="535"/>
        <end position="589"/>
    </location>
</feature>
<feature type="compositionally biased region" description="Basic and acidic residues" evidence="11">
    <location>
        <begin position="455"/>
        <end position="472"/>
    </location>
</feature>
<dbReference type="PANTHER" id="PTHR48249">
    <property type="entry name" value="MEDIATOR OF RNA POLYMERASE II TRANSCRIPTION SUBUNIT 13"/>
    <property type="match status" value="1"/>
</dbReference>
<evidence type="ECO:0000256" key="5">
    <source>
        <dbReference type="ARBA" id="ARBA00023015"/>
    </source>
</evidence>
<evidence type="ECO:0000256" key="11">
    <source>
        <dbReference type="SAM" id="MobiDB-lite"/>
    </source>
</evidence>
<evidence type="ECO:0000256" key="4">
    <source>
        <dbReference type="ARBA" id="ARBA00022491"/>
    </source>
</evidence>
<sequence>MSSKPIHPSPESSVTRAIAQTPPPISLFSPILSALIHLPSNPLLSYSVFTSSSCPASHIDNIELARREILKLRKPAILDSVLCSVFIDRGVQHLYAFVVASADDPTCSRGALDTLSFNGLSVSESSCFGPNDIYPSASSSSSSPSSRFLPREPLRVAHSQFLQAVRDRLTDDMCNSKKDGRRLSKLKDGFLIFPPNNPSDWGLGWEHHIYNRSLIHCYLHLNFTSTRILVQPILQPTYFLPLLSSLPLPSGTPITLLPYGTPAYFLTTYTGPASAITAQFSQSLTGLGCSDWAAPTSICDHAISIPSVNTKPNCPTYIITWINVQNKQGEEKGLTAIWPASLALSFLPSAPVPHAQQTLSLIPELPTQLQPSPPPIPAPAPLSLSSGVAGPSRDDSVGSAFSTPPPAALPPAITRRARASPTVDALRVFRTLSIGRSRSIRAVATEVSGYVDAVTKEREKERERLRREREGGAAHASASPAQQNTPGPTTVPTPVPVPATSMDASMSPVAEALAQAATTDQMDVVGAIEAVQVPPPQPFYPSPPQSSGGPTISVSSDTPIATSNPASIPLPPTAAPSPPPPPPPPAATFDPVVFSELDDWAPGSAVWPQSSNDFMDMGLDDVSGMGYGVGVGVGVGTSQMGMGGMDPISTGGGAAGAWDAGPMDIDTGMDDIFTEADFDFWDTKPAAAVSVSAPSSSGVQPLTTGATAALGSGTGLTPSAGPAPLGLSPPLFNGVQLSGPGPPQMGVMPQGQSHLSPWMAGTLGEGFVQRGSEQGGLVLDVVPPELLPPSPTRTLSSHSAPPTPAVHIMSEPDVNMEGEREGVRSGSMRMSMWDPIPFAEVHRIADGKYTAGKFALPSPPDEEDRTRPLPNSVVASATGGGGWRVRYNAVTNPSIGMVRKLIGVKRKSFDQGAREAGFKISPSWIRGDDEWESNVVQEREEDEGDAGKSDDEEAESDEDEELWVDDEPALPGTRPSTPAPRAAVSPPGLATTSAPMSVPTPVSPAALVGQASEKLKSLEAAAQLLVKEVVESSVWGDAWRANALEYLAECRLRTEVWQADVKRVVRAFEGMPGIESPLEVKSVFESDEKVPPKLDVCEVPMLSVGKSDTIIQVLPTAMRFWEKLGLGPRAGKKDVVAFVFFEDNEQKVKEEWAERWLKCISASYEAKNLGSHMAGRNVGCTKDGIVPVKFDAFRKTLSTFVANLPISTANYVFFSAVKRAQKVYSEAQILFQFLPAHLIHSVRYPSATQCGLVPFVVCVYERILRPVDRIMSRRFSDHGERVRNFFQEPAVTLARPVHNKVHLVREFPARTLDVLERHTLLHVGYRVSACGKWIFAACIDQRGEAHDLGVWLSQSEYPETHLVQQLWQFAVNFAKKASVEWRIVFARLGSMSPAELDAWMEHLANVVPDCPGLPMVHVTLLSVEADASWTFIAPQGATKRTTSPHRSSKNNSGIFFHDVSSSTHCLSYSSRMSLLLPGHSTHDLGTRLSYVPDPTDLPSHSAIDLPLKPLRSTTLIRTPSSTDFTSISMLHIHLLHTTKSALSSLTIPDEDTHNDIAKNYHELVVLAQARWWLKASPILPFHLGALEVMDMALISPDLNTTT</sequence>
<feature type="compositionally biased region" description="Pro residues" evidence="11">
    <location>
        <begin position="371"/>
        <end position="380"/>
    </location>
</feature>
<comment type="function">
    <text evidence="10">Component of the SRB8-11 complex. The SRB8-11 complex is a regulatory module of the Mediator complex which is itself involved in regulation of basal and activated RNA polymerase II-dependent transcription. The SRB8-11 complex may be involved in the transcriptional repression of a subset of genes regulated by Mediator. It may inhibit the association of the Mediator complex with RNA polymerase II to form the holoenzyme complex.</text>
</comment>
<feature type="region of interest" description="Disordered" evidence="11">
    <location>
        <begin position="790"/>
        <end position="809"/>
    </location>
</feature>
<dbReference type="Pfam" id="PF11597">
    <property type="entry name" value="Med13_N"/>
    <property type="match status" value="1"/>
</dbReference>
<dbReference type="InterPro" id="IPR051139">
    <property type="entry name" value="Mediator_complx_sub13"/>
</dbReference>
<dbReference type="GO" id="GO:0003713">
    <property type="term" value="F:transcription coactivator activity"/>
    <property type="evidence" value="ECO:0007669"/>
    <property type="project" value="TreeGrafter"/>
</dbReference>
<evidence type="ECO:0000313" key="14">
    <source>
        <dbReference type="EMBL" id="THH18281.1"/>
    </source>
</evidence>
<feature type="compositionally biased region" description="Pro residues" evidence="11">
    <location>
        <begin position="568"/>
        <end position="586"/>
    </location>
</feature>
<protein>
    <recommendedName>
        <fullName evidence="3 10">Mediator of RNA polymerase II transcription subunit 13</fullName>
    </recommendedName>
    <alternativeName>
        <fullName evidence="9 10">Mediator complex subunit 13</fullName>
    </alternativeName>
</protein>
<comment type="caution">
    <text evidence="14">The sequence shown here is derived from an EMBL/GenBank/DDBJ whole genome shotgun (WGS) entry which is preliminary data.</text>
</comment>
<dbReference type="GO" id="GO:0016592">
    <property type="term" value="C:mediator complex"/>
    <property type="evidence" value="ECO:0007669"/>
    <property type="project" value="InterPro"/>
</dbReference>
<evidence type="ECO:0000256" key="1">
    <source>
        <dbReference type="ARBA" id="ARBA00004123"/>
    </source>
</evidence>
<organism evidence="14 15">
    <name type="scientific">Bondarzewia mesenterica</name>
    <dbReference type="NCBI Taxonomy" id="1095465"/>
    <lineage>
        <taxon>Eukaryota</taxon>
        <taxon>Fungi</taxon>
        <taxon>Dikarya</taxon>
        <taxon>Basidiomycota</taxon>
        <taxon>Agaricomycotina</taxon>
        <taxon>Agaricomycetes</taxon>
        <taxon>Russulales</taxon>
        <taxon>Bondarzewiaceae</taxon>
        <taxon>Bondarzewia</taxon>
    </lineage>
</organism>
<evidence type="ECO:0000256" key="2">
    <source>
        <dbReference type="ARBA" id="ARBA00009354"/>
    </source>
</evidence>
<dbReference type="GO" id="GO:0045944">
    <property type="term" value="P:positive regulation of transcription by RNA polymerase II"/>
    <property type="evidence" value="ECO:0007669"/>
    <property type="project" value="TreeGrafter"/>
</dbReference>
<gene>
    <name evidence="14" type="ORF">EW146_g2660</name>
</gene>
<keyword evidence="15" id="KW-1185">Reference proteome</keyword>
<dbReference type="PANTHER" id="PTHR48249:SF3">
    <property type="entry name" value="MEDIATOR OF RNA POLYMERASE II TRANSCRIPTION SUBUNIT 13"/>
    <property type="match status" value="1"/>
</dbReference>
<dbReference type="Pfam" id="PF06333">
    <property type="entry name" value="Med13_C"/>
    <property type="match status" value="1"/>
</dbReference>
<feature type="compositionally biased region" description="Acidic residues" evidence="11">
    <location>
        <begin position="939"/>
        <end position="968"/>
    </location>
</feature>
<dbReference type="InterPro" id="IPR009401">
    <property type="entry name" value="Med13_C"/>
</dbReference>
<feature type="domain" description="Mediator complex subunit Med13 N-terminal" evidence="13">
    <location>
        <begin position="27"/>
        <end position="345"/>
    </location>
</feature>
<feature type="region of interest" description="Disordered" evidence="11">
    <location>
        <begin position="929"/>
        <end position="994"/>
    </location>
</feature>
<keyword evidence="8 10" id="KW-0539">Nucleus</keyword>
<name>A0A4S4M266_9AGAM</name>
<evidence type="ECO:0000256" key="9">
    <source>
        <dbReference type="ARBA" id="ARBA00032008"/>
    </source>
</evidence>
<evidence type="ECO:0000256" key="6">
    <source>
        <dbReference type="ARBA" id="ARBA00023159"/>
    </source>
</evidence>
<evidence type="ECO:0000256" key="8">
    <source>
        <dbReference type="ARBA" id="ARBA00023242"/>
    </source>
</evidence>
<dbReference type="EMBL" id="SGPL01000080">
    <property type="protein sequence ID" value="THH18281.1"/>
    <property type="molecule type" value="Genomic_DNA"/>
</dbReference>
<evidence type="ECO:0000256" key="7">
    <source>
        <dbReference type="ARBA" id="ARBA00023163"/>
    </source>
</evidence>
<reference evidence="14 15" key="1">
    <citation type="submission" date="2019-02" db="EMBL/GenBank/DDBJ databases">
        <title>Genome sequencing of the rare red list fungi Bondarzewia mesenterica.</title>
        <authorList>
            <person name="Buettner E."/>
            <person name="Kellner H."/>
        </authorList>
    </citation>
    <scope>NUCLEOTIDE SEQUENCE [LARGE SCALE GENOMIC DNA]</scope>
    <source>
        <strain evidence="14 15">DSM 108281</strain>
    </source>
</reference>
<feature type="region of interest" description="Disordered" evidence="11">
    <location>
        <begin position="455"/>
        <end position="499"/>
    </location>
</feature>